<name>J3LQ50_ORYBR</name>
<dbReference type="AlphaFoldDB" id="J3LQ50"/>
<dbReference type="Proteomes" id="UP000006038">
    <property type="component" value="Chromosome 3"/>
</dbReference>
<dbReference type="Gramene" id="OB03G31740.1">
    <property type="protein sequence ID" value="OB03G31740.1"/>
    <property type="gene ID" value="OB03G31740"/>
</dbReference>
<dbReference type="EnsemblPlants" id="OB03G31760.1">
    <property type="protein sequence ID" value="OB03G31760.1"/>
    <property type="gene ID" value="OB03G31760"/>
</dbReference>
<dbReference type="Gramene" id="OB03G31760.1">
    <property type="protein sequence ID" value="OB03G31760.1"/>
    <property type="gene ID" value="OB03G31760"/>
</dbReference>
<dbReference type="HOGENOM" id="CLU_2945411_0_0_1"/>
<dbReference type="EnsemblPlants" id="OB03G31740.1">
    <property type="protein sequence ID" value="OB03G31740.1"/>
    <property type="gene ID" value="OB03G31740"/>
</dbReference>
<keyword evidence="2" id="KW-1185">Reference proteome</keyword>
<dbReference type="EnsemblPlants" id="OB03G31720.1">
    <property type="protein sequence ID" value="OB03G31720.1"/>
    <property type="gene ID" value="OB03G31720"/>
</dbReference>
<reference evidence="1" key="1">
    <citation type="journal article" date="2013" name="Nat. Commun.">
        <title>Whole-genome sequencing of Oryza brachyantha reveals mechanisms underlying Oryza genome evolution.</title>
        <authorList>
            <person name="Chen J."/>
            <person name="Huang Q."/>
            <person name="Gao D."/>
            <person name="Wang J."/>
            <person name="Lang Y."/>
            <person name="Liu T."/>
            <person name="Li B."/>
            <person name="Bai Z."/>
            <person name="Luis Goicoechea J."/>
            <person name="Liang C."/>
            <person name="Chen C."/>
            <person name="Zhang W."/>
            <person name="Sun S."/>
            <person name="Liao Y."/>
            <person name="Zhang X."/>
            <person name="Yang L."/>
            <person name="Song C."/>
            <person name="Wang M."/>
            <person name="Shi J."/>
            <person name="Liu G."/>
            <person name="Liu J."/>
            <person name="Zhou H."/>
            <person name="Zhou W."/>
            <person name="Yu Q."/>
            <person name="An N."/>
            <person name="Chen Y."/>
            <person name="Cai Q."/>
            <person name="Wang B."/>
            <person name="Liu B."/>
            <person name="Min J."/>
            <person name="Huang Y."/>
            <person name="Wu H."/>
            <person name="Li Z."/>
            <person name="Zhang Y."/>
            <person name="Yin Y."/>
            <person name="Song W."/>
            <person name="Jiang J."/>
            <person name="Jackson S.A."/>
            <person name="Wing R.A."/>
            <person name="Wang J."/>
            <person name="Chen M."/>
        </authorList>
    </citation>
    <scope>NUCLEOTIDE SEQUENCE [LARGE SCALE GENOMIC DNA]</scope>
    <source>
        <strain evidence="1">IRGC 101232</strain>
    </source>
</reference>
<dbReference type="Gramene" id="OB03G31720.1">
    <property type="protein sequence ID" value="OB03G31720.1"/>
    <property type="gene ID" value="OB03G31720"/>
</dbReference>
<accession>J3LQ50</accession>
<proteinExistence type="predicted"/>
<dbReference type="Gramene" id="OB03G31730.1">
    <property type="protein sequence ID" value="OB03G31730.1"/>
    <property type="gene ID" value="OB03G31730"/>
</dbReference>
<evidence type="ECO:0000313" key="1">
    <source>
        <dbReference type="EnsemblPlants" id="OB03G31760.1"/>
    </source>
</evidence>
<evidence type="ECO:0000313" key="2">
    <source>
        <dbReference type="Proteomes" id="UP000006038"/>
    </source>
</evidence>
<reference evidence="1" key="2">
    <citation type="submission" date="2013-04" db="UniProtKB">
        <authorList>
            <consortium name="EnsemblPlants"/>
        </authorList>
    </citation>
    <scope>IDENTIFICATION</scope>
</reference>
<protein>
    <submittedName>
        <fullName evidence="1">Uncharacterized protein</fullName>
    </submittedName>
</protein>
<dbReference type="EnsemblPlants" id="OB03G31730.1">
    <property type="protein sequence ID" value="OB03G31730.1"/>
    <property type="gene ID" value="OB03G31730"/>
</dbReference>
<dbReference type="Gramene" id="OB03G31750.1">
    <property type="protein sequence ID" value="OB03G31750.1"/>
    <property type="gene ID" value="OB03G31750"/>
</dbReference>
<sequence length="60" mass="6651">MSDVRGLELDVISDGFAAVCDEETGMKYVNEPQGAAESVADVRCPWPGTGRHLRWVCRRL</sequence>
<dbReference type="EnsemblPlants" id="OB03G31750.1">
    <property type="protein sequence ID" value="OB03G31750.1"/>
    <property type="gene ID" value="OB03G31750"/>
</dbReference>
<organism evidence="1">
    <name type="scientific">Oryza brachyantha</name>
    <name type="common">malo sina</name>
    <dbReference type="NCBI Taxonomy" id="4533"/>
    <lineage>
        <taxon>Eukaryota</taxon>
        <taxon>Viridiplantae</taxon>
        <taxon>Streptophyta</taxon>
        <taxon>Embryophyta</taxon>
        <taxon>Tracheophyta</taxon>
        <taxon>Spermatophyta</taxon>
        <taxon>Magnoliopsida</taxon>
        <taxon>Liliopsida</taxon>
        <taxon>Poales</taxon>
        <taxon>Poaceae</taxon>
        <taxon>BOP clade</taxon>
        <taxon>Oryzoideae</taxon>
        <taxon>Oryzeae</taxon>
        <taxon>Oryzinae</taxon>
        <taxon>Oryza</taxon>
    </lineage>
</organism>